<name>A0A210S0Z5_9BURK</name>
<dbReference type="AlphaFoldDB" id="A0A210S0Z5"/>
<accession>A0A210S0Z5</accession>
<evidence type="ECO:0000256" key="3">
    <source>
        <dbReference type="SAM" id="Phobius"/>
    </source>
</evidence>
<keyword evidence="5" id="KW-1185">Reference proteome</keyword>
<comment type="caution">
    <text evidence="4">The sequence shown here is derived from an EMBL/GenBank/DDBJ whole genome shotgun (WGS) entry which is preliminary data.</text>
</comment>
<evidence type="ECO:0000313" key="5">
    <source>
        <dbReference type="Proteomes" id="UP000196880"/>
    </source>
</evidence>
<evidence type="ECO:0000256" key="2">
    <source>
        <dbReference type="SAM" id="MobiDB-lite"/>
    </source>
</evidence>
<evidence type="ECO:0000256" key="1">
    <source>
        <dbReference type="SAM" id="Coils"/>
    </source>
</evidence>
<evidence type="ECO:0000313" key="4">
    <source>
        <dbReference type="EMBL" id="OWF66820.1"/>
    </source>
</evidence>
<feature type="coiled-coil region" evidence="1">
    <location>
        <begin position="112"/>
        <end position="139"/>
    </location>
</feature>
<keyword evidence="3" id="KW-0812">Transmembrane</keyword>
<feature type="transmembrane region" description="Helical" evidence="3">
    <location>
        <begin position="80"/>
        <end position="101"/>
    </location>
</feature>
<keyword evidence="3" id="KW-1133">Transmembrane helix</keyword>
<proteinExistence type="predicted"/>
<dbReference type="EMBL" id="NAIA01000001">
    <property type="protein sequence ID" value="OWF66820.1"/>
    <property type="molecule type" value="Genomic_DNA"/>
</dbReference>
<keyword evidence="3" id="KW-0472">Membrane</keyword>
<reference evidence="4 5" key="1">
    <citation type="submission" date="2017-03" db="EMBL/GenBank/DDBJ databases">
        <title>New species Polynucleobacter sp. MWH-EgelM1-30-B4.</title>
        <authorList>
            <person name="Hahn M.W."/>
        </authorList>
    </citation>
    <scope>NUCLEOTIDE SEQUENCE [LARGE SCALE GENOMIC DNA]</scope>
    <source>
        <strain evidence="4 5">MWH-EgelM1-30-B4</strain>
    </source>
</reference>
<dbReference type="Proteomes" id="UP000196880">
    <property type="component" value="Unassembled WGS sequence"/>
</dbReference>
<organism evidence="4 5">
    <name type="scientific">Polynucleobacter hirudinilacicola</name>
    <dbReference type="NCBI Taxonomy" id="1743166"/>
    <lineage>
        <taxon>Bacteria</taxon>
        <taxon>Pseudomonadati</taxon>
        <taxon>Pseudomonadota</taxon>
        <taxon>Betaproteobacteria</taxon>
        <taxon>Burkholderiales</taxon>
        <taxon>Burkholderiaceae</taxon>
        <taxon>Polynucleobacter</taxon>
    </lineage>
</organism>
<keyword evidence="1" id="KW-0175">Coiled coil</keyword>
<protein>
    <submittedName>
        <fullName evidence="4">Uncharacterized protein</fullName>
    </submittedName>
</protein>
<gene>
    <name evidence="4" type="ORF">B6A14_02340</name>
</gene>
<feature type="region of interest" description="Disordered" evidence="2">
    <location>
        <begin position="29"/>
        <end position="60"/>
    </location>
</feature>
<sequence length="242" mass="27211">MSIPYPNLNNRGMPSRHISPQSFDAILSELGDDPAIPDPHGIRKPSSPKHSSPVPPHQPKERIELKNFSSPEAFNQLRQLGGFAVFGLFLIAICIGLLMAYDSLKTGSEALNQESYKQLTELKKELALLRSEIEQDQDEFYEAIDLLEVSIHSLKENRSITRLISNPQALPHELELRRWRYLGTSRIGDSQQAFFHTGKSNVMFQKGGLVLGDWRLTQLEKDAATLTHAQGKTLNLKPSKTE</sequence>